<comment type="caution">
    <text evidence="2">The sequence shown here is derived from an EMBL/GenBank/DDBJ whole genome shotgun (WGS) entry which is preliminary data.</text>
</comment>
<keyword evidence="1" id="KW-0732">Signal</keyword>
<accession>A0A147J459</accession>
<dbReference type="Proteomes" id="UP000074410">
    <property type="component" value="Unassembled WGS sequence"/>
</dbReference>
<name>A0A147J459_9SPHN</name>
<proteinExistence type="predicted"/>
<feature type="signal peptide" evidence="1">
    <location>
        <begin position="1"/>
        <end position="21"/>
    </location>
</feature>
<evidence type="ECO:0000313" key="3">
    <source>
        <dbReference type="Proteomes" id="UP000074410"/>
    </source>
</evidence>
<dbReference type="AlphaFoldDB" id="A0A147J459"/>
<sequence length="273" mass="30021">MRQLFGCLVAMSAMLAGPVSARDAKSDKTNKVVLPDGGASDEIIVRALSLPRDELPVNVRWAPVDNSAINITYERADQFLACAMTKADRDGLRKAVEGPPALASTQYAQGWLISTNWGCYPPRGTFTPWDPGEAGQSFIDRGILLERTLRSFAPDAALTPAQTFDPAVRARFRTVETRHNRYRQNPEMSGYIVAACLVQTQPVLATRLFHAPQGSDLVRGLEQAMLVNSPECLEGVKKLSVEPTTMRLYVVDAFYRWVLAARNVSSLIPKEGV</sequence>
<dbReference type="PATRIC" id="fig|33051.5.peg.1429"/>
<evidence type="ECO:0000256" key="1">
    <source>
        <dbReference type="SAM" id="SignalP"/>
    </source>
</evidence>
<organism evidence="2 3">
    <name type="scientific">Sphingomonas sanguinis</name>
    <dbReference type="NCBI Taxonomy" id="33051"/>
    <lineage>
        <taxon>Bacteria</taxon>
        <taxon>Pseudomonadati</taxon>
        <taxon>Pseudomonadota</taxon>
        <taxon>Alphaproteobacteria</taxon>
        <taxon>Sphingomonadales</taxon>
        <taxon>Sphingomonadaceae</taxon>
        <taxon>Sphingomonas</taxon>
    </lineage>
</organism>
<protein>
    <submittedName>
        <fullName evidence="2">Uncharacterized protein</fullName>
    </submittedName>
</protein>
<dbReference type="RefSeq" id="WP_058718259.1">
    <property type="nucleotide sequence ID" value="NZ_LDTC01000219.1"/>
</dbReference>
<reference evidence="2 3" key="1">
    <citation type="journal article" date="2016" name="Front. Microbiol.">
        <title>Genomic Resource of Rice Seed Associated Bacteria.</title>
        <authorList>
            <person name="Midha S."/>
            <person name="Bansal K."/>
            <person name="Sharma S."/>
            <person name="Kumar N."/>
            <person name="Patil P.P."/>
            <person name="Chaudhry V."/>
            <person name="Patil P.B."/>
        </authorList>
    </citation>
    <scope>NUCLEOTIDE SEQUENCE [LARGE SCALE GENOMIC DNA]</scope>
    <source>
        <strain evidence="2 3">NS258</strain>
    </source>
</reference>
<gene>
    <name evidence="2" type="ORF">NS258_17485</name>
</gene>
<evidence type="ECO:0000313" key="2">
    <source>
        <dbReference type="EMBL" id="KTW05162.1"/>
    </source>
</evidence>
<dbReference type="EMBL" id="LDTC01000219">
    <property type="protein sequence ID" value="KTW05162.1"/>
    <property type="molecule type" value="Genomic_DNA"/>
</dbReference>
<feature type="chain" id="PRO_5007549345" evidence="1">
    <location>
        <begin position="22"/>
        <end position="273"/>
    </location>
</feature>